<dbReference type="RefSeq" id="WP_011643681.1">
    <property type="nucleotide sequence ID" value="NC_008347.1"/>
</dbReference>
<keyword evidence="3" id="KW-1185">Reference proteome</keyword>
<feature type="transmembrane region" description="Helical" evidence="1">
    <location>
        <begin position="166"/>
        <end position="190"/>
    </location>
</feature>
<name>Q0ANV2_MARMM</name>
<evidence type="ECO:0000313" key="2">
    <source>
        <dbReference type="EMBL" id="ABI66035.1"/>
    </source>
</evidence>
<feature type="transmembrane region" description="Helical" evidence="1">
    <location>
        <begin position="130"/>
        <end position="154"/>
    </location>
</feature>
<feature type="transmembrane region" description="Helical" evidence="1">
    <location>
        <begin position="12"/>
        <end position="33"/>
    </location>
</feature>
<keyword evidence="1" id="KW-0472">Membrane</keyword>
<feature type="transmembrane region" description="Helical" evidence="1">
    <location>
        <begin position="54"/>
        <end position="75"/>
    </location>
</feature>
<dbReference type="STRING" id="394221.Mmar10_1743"/>
<feature type="transmembrane region" description="Helical" evidence="1">
    <location>
        <begin position="211"/>
        <end position="235"/>
    </location>
</feature>
<evidence type="ECO:0000313" key="3">
    <source>
        <dbReference type="Proteomes" id="UP000001964"/>
    </source>
</evidence>
<proteinExistence type="predicted"/>
<accession>Q0ANV2</accession>
<gene>
    <name evidence="2" type="ordered locus">Mmar10_1743</name>
</gene>
<sequence length="308" mass="31944">MFSITGEQNLPVLVGLAIGGGLSLLVLFVLGFFRIGGAERVTAARVLGEALSTLAGRAGTLILLWIGVSLAYTTVTLFSLLIGRTTTLFETAMAAALVFLGHKTMLERQASAAGIEVPQTGYWRILLRSLALGAIVLVTAGLVFVLAALLVALAAMAGLDGDAPRLVTGVGAGVAAIWLSTLFARLTFIYPSSVLGGRDWFGTALGRSAPVALGLSASLWLVALASIALIIPLAIWSDALVMSIATTLPAAPGDLPDDIGTPLFWLRLVMEELPLNLLLVAYSLASIACVSAAYRLTVLPPTAPEQGH</sequence>
<reference evidence="2 3" key="1">
    <citation type="submission" date="2006-08" db="EMBL/GenBank/DDBJ databases">
        <title>Complete sequence of Maricaulis maris MCS10.</title>
        <authorList>
            <consortium name="US DOE Joint Genome Institute"/>
            <person name="Copeland A."/>
            <person name="Lucas S."/>
            <person name="Lapidus A."/>
            <person name="Barry K."/>
            <person name="Detter J.C."/>
            <person name="Glavina del Rio T."/>
            <person name="Hammon N."/>
            <person name="Israni S."/>
            <person name="Dalin E."/>
            <person name="Tice H."/>
            <person name="Pitluck S."/>
            <person name="Saunders E."/>
            <person name="Brettin T."/>
            <person name="Bruce D."/>
            <person name="Han C."/>
            <person name="Tapia R."/>
            <person name="Gilna P."/>
            <person name="Schmutz J."/>
            <person name="Larimer F."/>
            <person name="Land M."/>
            <person name="Hauser L."/>
            <person name="Kyrpides N."/>
            <person name="Mikhailova N."/>
            <person name="Viollier P."/>
            <person name="Stephens C."/>
            <person name="Richardson P."/>
        </authorList>
    </citation>
    <scope>NUCLEOTIDE SEQUENCE [LARGE SCALE GENOMIC DNA]</scope>
    <source>
        <strain evidence="2 3">MCS10</strain>
    </source>
</reference>
<keyword evidence="1" id="KW-0812">Transmembrane</keyword>
<protein>
    <submittedName>
        <fullName evidence="2">Uncharacterized protein</fullName>
    </submittedName>
</protein>
<dbReference type="AlphaFoldDB" id="Q0ANV2"/>
<organism evidence="2 3">
    <name type="scientific">Maricaulis maris (strain MCS10)</name>
    <name type="common">Caulobacter maris</name>
    <dbReference type="NCBI Taxonomy" id="394221"/>
    <lineage>
        <taxon>Bacteria</taxon>
        <taxon>Pseudomonadati</taxon>
        <taxon>Pseudomonadota</taxon>
        <taxon>Alphaproteobacteria</taxon>
        <taxon>Maricaulales</taxon>
        <taxon>Maricaulaceae</taxon>
        <taxon>Maricaulis</taxon>
    </lineage>
</organism>
<dbReference type="OrthoDB" id="9973141at2"/>
<feature type="transmembrane region" description="Helical" evidence="1">
    <location>
        <begin position="273"/>
        <end position="294"/>
    </location>
</feature>
<dbReference type="KEGG" id="mmr:Mmar10_1743"/>
<dbReference type="Proteomes" id="UP000001964">
    <property type="component" value="Chromosome"/>
</dbReference>
<evidence type="ECO:0000256" key="1">
    <source>
        <dbReference type="SAM" id="Phobius"/>
    </source>
</evidence>
<dbReference type="EMBL" id="CP000449">
    <property type="protein sequence ID" value="ABI66035.1"/>
    <property type="molecule type" value="Genomic_DNA"/>
</dbReference>
<keyword evidence="1" id="KW-1133">Transmembrane helix</keyword>
<dbReference type="HOGENOM" id="CLU_902554_0_0_5"/>